<dbReference type="PANTHER" id="PTHR13617">
    <property type="entry name" value="PROTEIN ABHD18"/>
    <property type="match status" value="1"/>
</dbReference>
<dbReference type="RefSeq" id="XP_019853817.1">
    <property type="nucleotide sequence ID" value="XM_019998258.1"/>
</dbReference>
<dbReference type="InterPro" id="IPR019149">
    <property type="entry name" value="ABHD18"/>
</dbReference>
<proteinExistence type="predicted"/>
<dbReference type="Pfam" id="PF09752">
    <property type="entry name" value="ABHD18"/>
    <property type="match status" value="1"/>
</dbReference>
<reference evidence="2" key="1">
    <citation type="journal article" date="2010" name="Nature">
        <title>The Amphimedon queenslandica genome and the evolution of animal complexity.</title>
        <authorList>
            <person name="Srivastava M."/>
            <person name="Simakov O."/>
            <person name="Chapman J."/>
            <person name="Fahey B."/>
            <person name="Gauthier M.E."/>
            <person name="Mitros T."/>
            <person name="Richards G.S."/>
            <person name="Conaco C."/>
            <person name="Dacre M."/>
            <person name="Hellsten U."/>
            <person name="Larroux C."/>
            <person name="Putnam N.H."/>
            <person name="Stanke M."/>
            <person name="Adamska M."/>
            <person name="Darling A."/>
            <person name="Degnan S.M."/>
            <person name="Oakley T.H."/>
            <person name="Plachetzki D.C."/>
            <person name="Zhai Y."/>
            <person name="Adamski M."/>
            <person name="Calcino A."/>
            <person name="Cummins S.F."/>
            <person name="Goodstein D.M."/>
            <person name="Harris C."/>
            <person name="Jackson D.J."/>
            <person name="Leys S.P."/>
            <person name="Shu S."/>
            <person name="Woodcroft B.J."/>
            <person name="Vervoort M."/>
            <person name="Kosik K.S."/>
            <person name="Manning G."/>
            <person name="Degnan B.M."/>
            <person name="Rokhsar D.S."/>
        </authorList>
    </citation>
    <scope>NUCLEOTIDE SEQUENCE [LARGE SCALE GENOMIC DNA]</scope>
</reference>
<dbReference type="KEGG" id="aqu:109583090"/>
<evidence type="ECO:0000313" key="1">
    <source>
        <dbReference type="EnsemblMetazoa" id="XP_019853817.1"/>
    </source>
</evidence>
<protein>
    <submittedName>
        <fullName evidence="1">Uncharacterized protein</fullName>
    </submittedName>
</protein>
<name>A0AAN0JAN1_AMPQE</name>
<sequence length="92" mass="10241">MAAGDRIYRSLFSNIKFFSRGWGPIDTMESLAGVITNLSRTKLHEDIKDHSHPIKTKKMADNSEGTMYEGTFLSPLATLLPGVLPEEAEMAR</sequence>
<accession>A0AAN0JAN1</accession>
<organism evidence="1 2">
    <name type="scientific">Amphimedon queenslandica</name>
    <name type="common">Sponge</name>
    <dbReference type="NCBI Taxonomy" id="400682"/>
    <lineage>
        <taxon>Eukaryota</taxon>
        <taxon>Metazoa</taxon>
        <taxon>Porifera</taxon>
        <taxon>Demospongiae</taxon>
        <taxon>Heteroscleromorpha</taxon>
        <taxon>Haplosclerida</taxon>
        <taxon>Niphatidae</taxon>
        <taxon>Amphimedon</taxon>
    </lineage>
</organism>
<dbReference type="PANTHER" id="PTHR13617:SF14">
    <property type="entry name" value="PROTEIN ABHD18"/>
    <property type="match status" value="1"/>
</dbReference>
<keyword evidence="2" id="KW-1185">Reference proteome</keyword>
<dbReference type="GeneID" id="109583090"/>
<evidence type="ECO:0000313" key="2">
    <source>
        <dbReference type="Proteomes" id="UP000007879"/>
    </source>
</evidence>
<reference evidence="1" key="2">
    <citation type="submission" date="2024-06" db="UniProtKB">
        <authorList>
            <consortium name="EnsemblMetazoa"/>
        </authorList>
    </citation>
    <scope>IDENTIFICATION</scope>
</reference>
<dbReference type="EnsemblMetazoa" id="XM_019998258.1">
    <property type="protein sequence ID" value="XP_019853817.1"/>
    <property type="gene ID" value="LOC109583090"/>
</dbReference>
<dbReference type="Proteomes" id="UP000007879">
    <property type="component" value="Unassembled WGS sequence"/>
</dbReference>
<dbReference type="AlphaFoldDB" id="A0AAN0JAN1"/>